<proteinExistence type="predicted"/>
<evidence type="ECO:0000313" key="2">
    <source>
        <dbReference type="Proteomes" id="UP000050761"/>
    </source>
</evidence>
<reference evidence="3" key="2">
    <citation type="submission" date="2019-09" db="UniProtKB">
        <authorList>
            <consortium name="WormBaseParasite"/>
        </authorList>
    </citation>
    <scope>IDENTIFICATION</scope>
</reference>
<dbReference type="Proteomes" id="UP000050761">
    <property type="component" value="Unassembled WGS sequence"/>
</dbReference>
<keyword evidence="2" id="KW-1185">Reference proteome</keyword>
<dbReference type="AlphaFoldDB" id="A0A183GTP4"/>
<sequence>MSVRAGEGKTHQLPSGFPSNVSVKERLVRQHSSHSACRIICQEFPVPKVFIRQEHFLIWNAEVFYKEFLQEKAVLRQTARLENLKLKAREQMGRCDERLNPVSDLCANTGRTLTNTGILAKSWHWTRESGERAAKAGEQYFLLGTLGALFEGGLDDTEAALRESPNTRHLKNGLVPTAQDAAAIAKGSGTGIT</sequence>
<gene>
    <name evidence="1" type="ORF">HPBE_LOCUS26063</name>
</gene>
<evidence type="ECO:0000313" key="1">
    <source>
        <dbReference type="EMBL" id="VDP55466.1"/>
    </source>
</evidence>
<accession>A0A3P8IJS8</accession>
<dbReference type="EMBL" id="UZAH01039118">
    <property type="protein sequence ID" value="VDP55466.1"/>
    <property type="molecule type" value="Genomic_DNA"/>
</dbReference>
<name>A0A183GTP4_HELPZ</name>
<dbReference type="WBParaSite" id="HPBE_0002606401-mRNA-1">
    <property type="protein sequence ID" value="HPBE_0002606401-mRNA-1"/>
    <property type="gene ID" value="HPBE_0002606401"/>
</dbReference>
<protein>
    <submittedName>
        <fullName evidence="3">Helitron_like_N domain-containing protein</fullName>
    </submittedName>
</protein>
<evidence type="ECO:0000313" key="3">
    <source>
        <dbReference type="WBParaSite" id="HPBE_0002606401-mRNA-1"/>
    </source>
</evidence>
<accession>A0A183GTP4</accession>
<reference evidence="1 2" key="1">
    <citation type="submission" date="2018-11" db="EMBL/GenBank/DDBJ databases">
        <authorList>
            <consortium name="Pathogen Informatics"/>
        </authorList>
    </citation>
    <scope>NUCLEOTIDE SEQUENCE [LARGE SCALE GENOMIC DNA]</scope>
</reference>
<organism evidence="2 3">
    <name type="scientific">Heligmosomoides polygyrus</name>
    <name type="common">Parasitic roundworm</name>
    <dbReference type="NCBI Taxonomy" id="6339"/>
    <lineage>
        <taxon>Eukaryota</taxon>
        <taxon>Metazoa</taxon>
        <taxon>Ecdysozoa</taxon>
        <taxon>Nematoda</taxon>
        <taxon>Chromadorea</taxon>
        <taxon>Rhabditida</taxon>
        <taxon>Rhabditina</taxon>
        <taxon>Rhabditomorpha</taxon>
        <taxon>Strongyloidea</taxon>
        <taxon>Heligmosomidae</taxon>
        <taxon>Heligmosomoides</taxon>
    </lineage>
</organism>